<keyword evidence="3" id="KW-0862">Zinc</keyword>
<feature type="compositionally biased region" description="Acidic residues" evidence="4">
    <location>
        <begin position="124"/>
        <end position="144"/>
    </location>
</feature>
<evidence type="ECO:0000256" key="2">
    <source>
        <dbReference type="ARBA" id="ARBA00022771"/>
    </source>
</evidence>
<organism evidence="5 6">
    <name type="scientific">Canna indica</name>
    <name type="common">Indian-shot</name>
    <dbReference type="NCBI Taxonomy" id="4628"/>
    <lineage>
        <taxon>Eukaryota</taxon>
        <taxon>Viridiplantae</taxon>
        <taxon>Streptophyta</taxon>
        <taxon>Embryophyta</taxon>
        <taxon>Tracheophyta</taxon>
        <taxon>Spermatophyta</taxon>
        <taxon>Magnoliopsida</taxon>
        <taxon>Liliopsida</taxon>
        <taxon>Zingiberales</taxon>
        <taxon>Cannaceae</taxon>
        <taxon>Canna</taxon>
    </lineage>
</organism>
<keyword evidence="1" id="KW-0479">Metal-binding</keyword>
<proteinExistence type="predicted"/>
<gene>
    <name evidence="5" type="ORF">Cni_G07488</name>
</gene>
<keyword evidence="2" id="KW-0863">Zinc-finger</keyword>
<feature type="region of interest" description="Disordered" evidence="4">
    <location>
        <begin position="112"/>
        <end position="215"/>
    </location>
</feature>
<evidence type="ECO:0000313" key="6">
    <source>
        <dbReference type="Proteomes" id="UP001327560"/>
    </source>
</evidence>
<keyword evidence="6" id="KW-1185">Reference proteome</keyword>
<dbReference type="EMBL" id="CP136891">
    <property type="protein sequence ID" value="WOK98776.1"/>
    <property type="molecule type" value="Genomic_DNA"/>
</dbReference>
<reference evidence="5 6" key="1">
    <citation type="submission" date="2023-10" db="EMBL/GenBank/DDBJ databases">
        <title>Chromosome-scale genome assembly provides insights into flower coloration mechanisms of Canna indica.</title>
        <authorList>
            <person name="Li C."/>
        </authorList>
    </citation>
    <scope>NUCLEOTIDE SEQUENCE [LARGE SCALE GENOMIC DNA]</scope>
    <source>
        <tissue evidence="5">Flower</tissue>
    </source>
</reference>
<sequence>MPATAGRVRMPANNRVHSSAALQTHGIWQHAIGYDPYAPASKDSARAGEDAAAASAENAYANFQGLLALTRVTGSGFNEVRGACKNCGLVGHLTFQCRNFLRAMDRAAADKDKGHAALQAAATAEEEDDEEEQESDSSDSDADPVMEKLVAERFGMKSKRGTRDGEKGSHRHRGRDESDSDEEDERRKKRRRKHGHKHCRKSRKGEKRRSHWKRD</sequence>
<name>A0AAQ3JYT1_9LILI</name>
<evidence type="ECO:0000256" key="1">
    <source>
        <dbReference type="ARBA" id="ARBA00022723"/>
    </source>
</evidence>
<dbReference type="GO" id="GO:0008270">
    <property type="term" value="F:zinc ion binding"/>
    <property type="evidence" value="ECO:0007669"/>
    <property type="project" value="UniProtKB-KW"/>
</dbReference>
<evidence type="ECO:0008006" key="7">
    <source>
        <dbReference type="Google" id="ProtNLM"/>
    </source>
</evidence>
<evidence type="ECO:0000313" key="5">
    <source>
        <dbReference type="EMBL" id="WOK98776.1"/>
    </source>
</evidence>
<feature type="compositionally biased region" description="Basic and acidic residues" evidence="4">
    <location>
        <begin position="145"/>
        <end position="168"/>
    </location>
</feature>
<accession>A0AAQ3JYT1</accession>
<protein>
    <recommendedName>
        <fullName evidence="7">CAX-interacting protein 4</fullName>
    </recommendedName>
</protein>
<dbReference type="PANTHER" id="PTHR31437:SF1">
    <property type="entry name" value="PROTEIN SREK1IP1"/>
    <property type="match status" value="1"/>
</dbReference>
<evidence type="ECO:0000256" key="3">
    <source>
        <dbReference type="ARBA" id="ARBA00022833"/>
    </source>
</evidence>
<evidence type="ECO:0000256" key="4">
    <source>
        <dbReference type="SAM" id="MobiDB-lite"/>
    </source>
</evidence>
<feature type="compositionally biased region" description="Basic residues" evidence="4">
    <location>
        <begin position="187"/>
        <end position="215"/>
    </location>
</feature>
<dbReference type="PANTHER" id="PTHR31437">
    <property type="entry name" value="SREK1IP1 FAMILY MEMBER"/>
    <property type="match status" value="1"/>
</dbReference>
<dbReference type="AlphaFoldDB" id="A0AAQ3JYT1"/>
<dbReference type="Proteomes" id="UP001327560">
    <property type="component" value="Chromosome 2"/>
</dbReference>